<dbReference type="EMBL" id="JAUEPO010000002">
    <property type="protein sequence ID" value="KAK3332280.1"/>
    <property type="molecule type" value="Genomic_DNA"/>
</dbReference>
<keyword evidence="3" id="KW-1185">Reference proteome</keyword>
<comment type="caution">
    <text evidence="2">The sequence shown here is derived from an EMBL/GenBank/DDBJ whole genome shotgun (WGS) entry which is preliminary data.</text>
</comment>
<feature type="region of interest" description="Disordered" evidence="1">
    <location>
        <begin position="257"/>
        <end position="303"/>
    </location>
</feature>
<feature type="compositionally biased region" description="Basic residues" evidence="1">
    <location>
        <begin position="800"/>
        <end position="813"/>
    </location>
</feature>
<reference evidence="2" key="2">
    <citation type="submission" date="2023-06" db="EMBL/GenBank/DDBJ databases">
        <authorList>
            <consortium name="Lawrence Berkeley National Laboratory"/>
            <person name="Haridas S."/>
            <person name="Hensen N."/>
            <person name="Bonometti L."/>
            <person name="Westerberg I."/>
            <person name="Brannstrom I.O."/>
            <person name="Guillou S."/>
            <person name="Cros-Aarteil S."/>
            <person name="Calhoun S."/>
            <person name="Kuo A."/>
            <person name="Mondo S."/>
            <person name="Pangilinan J."/>
            <person name="Riley R."/>
            <person name="Labutti K."/>
            <person name="Andreopoulos B."/>
            <person name="Lipzen A."/>
            <person name="Chen C."/>
            <person name="Yanf M."/>
            <person name="Daum C."/>
            <person name="Ng V."/>
            <person name="Clum A."/>
            <person name="Steindorff A."/>
            <person name="Ohm R."/>
            <person name="Martin F."/>
            <person name="Silar P."/>
            <person name="Natvig D."/>
            <person name="Lalanne C."/>
            <person name="Gautier V."/>
            <person name="Ament-Velasquez S.L."/>
            <person name="Kruys A."/>
            <person name="Hutchinson M.I."/>
            <person name="Powell A.J."/>
            <person name="Barry K."/>
            <person name="Miller A.N."/>
            <person name="Grigoriev I.V."/>
            <person name="Debuchy R."/>
            <person name="Gladieux P."/>
            <person name="Thoren M.H."/>
            <person name="Johannesson H."/>
        </authorList>
    </citation>
    <scope>NUCLEOTIDE SEQUENCE</scope>
    <source>
        <strain evidence="2">SMH4131-1</strain>
    </source>
</reference>
<evidence type="ECO:0000313" key="3">
    <source>
        <dbReference type="Proteomes" id="UP001286456"/>
    </source>
</evidence>
<evidence type="ECO:0000256" key="1">
    <source>
        <dbReference type="SAM" id="MobiDB-lite"/>
    </source>
</evidence>
<organism evidence="2 3">
    <name type="scientific">Cercophora scortea</name>
    <dbReference type="NCBI Taxonomy" id="314031"/>
    <lineage>
        <taxon>Eukaryota</taxon>
        <taxon>Fungi</taxon>
        <taxon>Dikarya</taxon>
        <taxon>Ascomycota</taxon>
        <taxon>Pezizomycotina</taxon>
        <taxon>Sordariomycetes</taxon>
        <taxon>Sordariomycetidae</taxon>
        <taxon>Sordariales</taxon>
        <taxon>Lasiosphaeriaceae</taxon>
        <taxon>Cercophora</taxon>
    </lineage>
</organism>
<feature type="region of interest" description="Disordered" evidence="1">
    <location>
        <begin position="160"/>
        <end position="216"/>
    </location>
</feature>
<dbReference type="Proteomes" id="UP001286456">
    <property type="component" value="Unassembled WGS sequence"/>
</dbReference>
<feature type="compositionally biased region" description="Low complexity" evidence="1">
    <location>
        <begin position="26"/>
        <end position="37"/>
    </location>
</feature>
<feature type="compositionally biased region" description="Low complexity" evidence="1">
    <location>
        <begin position="543"/>
        <end position="556"/>
    </location>
</feature>
<feature type="compositionally biased region" description="Acidic residues" evidence="1">
    <location>
        <begin position="823"/>
        <end position="832"/>
    </location>
</feature>
<protein>
    <submittedName>
        <fullName evidence="2">Uncharacterized protein</fullName>
    </submittedName>
</protein>
<feature type="region of interest" description="Disordered" evidence="1">
    <location>
        <begin position="375"/>
        <end position="559"/>
    </location>
</feature>
<feature type="region of interest" description="Disordered" evidence="1">
    <location>
        <begin position="1013"/>
        <end position="1060"/>
    </location>
</feature>
<name>A0AAE0IWC3_9PEZI</name>
<feature type="compositionally biased region" description="Basic and acidic residues" evidence="1">
    <location>
        <begin position="167"/>
        <end position="184"/>
    </location>
</feature>
<feature type="compositionally biased region" description="Basic residues" evidence="1">
    <location>
        <begin position="708"/>
        <end position="720"/>
    </location>
</feature>
<sequence>MAENSEFEMEEETAQQKCQGDRVSQAATPEPAPTAEAETADQAASKDSVAIDEKKLKARMNYTISYTQHTGTLDQVWARIRADCEREIKEEIATWGPKAAEVDEKELWNMIHKSIESSPKTSDPIHVAVSKLKTDCLRQIIEGGDNGKRKEDETRQHKNQIGMFLRGFEKHTTARPPSREEQSRLEALPLKNDRPRIPSPFYRESPPPSSEGHEASESWWSVQVRASQRPPSRSGFGFGSATLAPGAGLFGLSASNKAAQAPNKTQAEANPRTNNVPETPEADEDDRPGKPPGWGRPPIPSWVKISETDKYLKGELTSWFVRDEKHEEEVKRLMDKTSSHDFATQGSHVNVDPRWTAANGTIIPPELRGQSIWRQMGVESPPPPSTSGSLFGTRSRSGTTASSSLDQQATLNISKGPRWPFGADILSPAPGNTPGSFPRQPAQHHGLLNTAKTRFGPPYSTEQTVAPGSLPYKTDTKPIASRDPFPPPDNSGTLPVIFSETPTPKPTGIPHEQSREDQISTGGKSPSPIRFPPDERDMPKTASTSRSLPVPSSSSRNAFSSLYDSSKPWGTTLKQFNQELYGSRNQQTPAFGAHSCFHTRELETIHEARPCPAYSARTIPKRNLHQFPDSFPAYRFAESLNEIGAYIANASYVVSIGGSPLKDMNYGIIIVPAGDEALLFNQPSPAAANRDFLDAVHDANREYQKQERSRRHRRATRQRSRRSDEAPQFDERRFTDHRGSDGPSHQRAGVPRPTVEDEDEDENIDIPTTKHVKGKNKRTYQEISTSEEPGANPESNRRQATGRHGNKRTKHMYKHNEILAIDFDSEISDDEPLENKNKEVTHGGNRHTRKVEPDQVPPNTKGKEKSCLTTEQTPKSSRKEVVVLSDSEEEEEERPTNSKAKGKEVARDEENEEVTTPKIKQEPISDTDEPSNIGDVHGSPTRQIKQEIMDQDWEGFPEDTYTDKAEAPKAPVHVEMPEGGGSEGHANIKQEPIETRVNVMSSAAAVSVPIEDIPQMVTRSATRRAREAGSGSSSSSKPQGIVKKDAASRRGGGSKSARRG</sequence>
<feature type="compositionally biased region" description="Basic and acidic residues" evidence="1">
    <location>
        <begin position="721"/>
        <end position="740"/>
    </location>
</feature>
<proteinExistence type="predicted"/>
<reference evidence="2" key="1">
    <citation type="journal article" date="2023" name="Mol. Phylogenet. Evol.">
        <title>Genome-scale phylogeny and comparative genomics of the fungal order Sordariales.</title>
        <authorList>
            <person name="Hensen N."/>
            <person name="Bonometti L."/>
            <person name="Westerberg I."/>
            <person name="Brannstrom I.O."/>
            <person name="Guillou S."/>
            <person name="Cros-Aarteil S."/>
            <person name="Calhoun S."/>
            <person name="Haridas S."/>
            <person name="Kuo A."/>
            <person name="Mondo S."/>
            <person name="Pangilinan J."/>
            <person name="Riley R."/>
            <person name="LaButti K."/>
            <person name="Andreopoulos B."/>
            <person name="Lipzen A."/>
            <person name="Chen C."/>
            <person name="Yan M."/>
            <person name="Daum C."/>
            <person name="Ng V."/>
            <person name="Clum A."/>
            <person name="Steindorff A."/>
            <person name="Ohm R.A."/>
            <person name="Martin F."/>
            <person name="Silar P."/>
            <person name="Natvig D.O."/>
            <person name="Lalanne C."/>
            <person name="Gautier V."/>
            <person name="Ament-Velasquez S.L."/>
            <person name="Kruys A."/>
            <person name="Hutchinson M.I."/>
            <person name="Powell A.J."/>
            <person name="Barry K."/>
            <person name="Miller A.N."/>
            <person name="Grigoriev I.V."/>
            <person name="Debuchy R."/>
            <person name="Gladieux P."/>
            <person name="Hiltunen Thoren M."/>
            <person name="Johannesson H."/>
        </authorList>
    </citation>
    <scope>NUCLEOTIDE SEQUENCE</scope>
    <source>
        <strain evidence="2">SMH4131-1</strain>
    </source>
</reference>
<feature type="compositionally biased region" description="Acidic residues" evidence="1">
    <location>
        <begin position="1"/>
        <end position="13"/>
    </location>
</feature>
<feature type="compositionally biased region" description="Low complexity" evidence="1">
    <location>
        <begin position="392"/>
        <end position="404"/>
    </location>
</feature>
<evidence type="ECO:0000313" key="2">
    <source>
        <dbReference type="EMBL" id="KAK3332280.1"/>
    </source>
</evidence>
<feature type="region of interest" description="Disordered" evidence="1">
    <location>
        <begin position="1"/>
        <end position="48"/>
    </location>
</feature>
<feature type="region of interest" description="Disordered" evidence="1">
    <location>
        <begin position="701"/>
        <end position="945"/>
    </location>
</feature>
<feature type="compositionally biased region" description="Pro residues" evidence="1">
    <location>
        <begin position="290"/>
        <end position="300"/>
    </location>
</feature>
<feature type="compositionally biased region" description="Polar residues" evidence="1">
    <location>
        <begin position="257"/>
        <end position="277"/>
    </location>
</feature>
<dbReference type="AlphaFoldDB" id="A0AAE0IWC3"/>
<gene>
    <name evidence="2" type="ORF">B0T19DRAFT_398060</name>
</gene>
<accession>A0AAE0IWC3</accession>